<feature type="domain" description="SsuA/THI5-like" evidence="2">
    <location>
        <begin position="49"/>
        <end position="246"/>
    </location>
</feature>
<accession>A0A9X2T7F2</accession>
<keyword evidence="1" id="KW-0732">Signal</keyword>
<dbReference type="SUPFAM" id="SSF53850">
    <property type="entry name" value="Periplasmic binding protein-like II"/>
    <property type="match status" value="1"/>
</dbReference>
<feature type="chain" id="PRO_5040904873" evidence="1">
    <location>
        <begin position="36"/>
        <end position="342"/>
    </location>
</feature>
<dbReference type="InterPro" id="IPR027939">
    <property type="entry name" value="NMT1/THI5"/>
</dbReference>
<dbReference type="EMBL" id="JANTHZ010000012">
    <property type="protein sequence ID" value="MCS0497439.1"/>
    <property type="molecule type" value="Genomic_DNA"/>
</dbReference>
<feature type="signal peptide" evidence="1">
    <location>
        <begin position="1"/>
        <end position="35"/>
    </location>
</feature>
<dbReference type="PANTHER" id="PTHR31528:SF3">
    <property type="entry name" value="THIAMINE BIOSYNTHESIS PROTEIN HI_0357-RELATED"/>
    <property type="match status" value="1"/>
</dbReference>
<evidence type="ECO:0000313" key="3">
    <source>
        <dbReference type="EMBL" id="MCS0497439.1"/>
    </source>
</evidence>
<dbReference type="GO" id="GO:0009228">
    <property type="term" value="P:thiamine biosynthetic process"/>
    <property type="evidence" value="ECO:0007669"/>
    <property type="project" value="InterPro"/>
</dbReference>
<evidence type="ECO:0000259" key="2">
    <source>
        <dbReference type="Pfam" id="PF09084"/>
    </source>
</evidence>
<gene>
    <name evidence="3" type="ORF">NVS89_20315</name>
</gene>
<evidence type="ECO:0000256" key="1">
    <source>
        <dbReference type="SAM" id="SignalP"/>
    </source>
</evidence>
<dbReference type="RefSeq" id="WP_258734588.1">
    <property type="nucleotide sequence ID" value="NZ_JANTHZ010000012.1"/>
</dbReference>
<reference evidence="3" key="1">
    <citation type="submission" date="2022-08" db="EMBL/GenBank/DDBJ databases">
        <authorList>
            <person name="Li F."/>
        </authorList>
    </citation>
    <scope>NUCLEOTIDE SEQUENCE</scope>
    <source>
        <strain evidence="3">MQZ15Z-1</strain>
    </source>
</reference>
<name>A0A9X2T7F2_9HYPH</name>
<evidence type="ECO:0000313" key="4">
    <source>
        <dbReference type="Proteomes" id="UP001151088"/>
    </source>
</evidence>
<sequence>MRLRLPRLRDLAPFAAPLAAAFAVFLTLAAPAARAADKVTFGTNWVAQAEHGGFYQAVVDGTYAKYGLDVTIVPGGPQANNRLLLPVGKIDFYMGANMLQAFSSVAEEIPTEVVAAMFQKDPQVLIAHPDVKTFEDLKTRTLFISKEGLASYYQWLVADYGFSESQVKPYTFNAAPFLADENSAMQGYITSEPLAVEKQGGFKPKLFLLADEGFDTYSTTIETRTELVKENPDLVQRFVDASIIGWYNYLYGDNTKANELIKKDNPEMTDEMIAFSIAKMKEYGIVDSGDTRTMGIGAMTDAKMKSFFDKMVAAKVVDGGIDYKKSYTLQFVNKGVGKDLAK</sequence>
<organism evidence="3 4">
    <name type="scientific">Ancylobacter mangrovi</name>
    <dbReference type="NCBI Taxonomy" id="2972472"/>
    <lineage>
        <taxon>Bacteria</taxon>
        <taxon>Pseudomonadati</taxon>
        <taxon>Pseudomonadota</taxon>
        <taxon>Alphaproteobacteria</taxon>
        <taxon>Hyphomicrobiales</taxon>
        <taxon>Xanthobacteraceae</taxon>
        <taxon>Ancylobacter</taxon>
    </lineage>
</organism>
<protein>
    <submittedName>
        <fullName evidence="3">ABC transporter substrate-binding protein</fullName>
    </submittedName>
</protein>
<dbReference type="Proteomes" id="UP001151088">
    <property type="component" value="Unassembled WGS sequence"/>
</dbReference>
<dbReference type="PANTHER" id="PTHR31528">
    <property type="entry name" value="4-AMINO-5-HYDROXYMETHYL-2-METHYLPYRIMIDINE PHOSPHATE SYNTHASE THI11-RELATED"/>
    <property type="match status" value="1"/>
</dbReference>
<dbReference type="Gene3D" id="3.40.190.10">
    <property type="entry name" value="Periplasmic binding protein-like II"/>
    <property type="match status" value="2"/>
</dbReference>
<dbReference type="AlphaFoldDB" id="A0A9X2T7F2"/>
<keyword evidence="4" id="KW-1185">Reference proteome</keyword>
<proteinExistence type="predicted"/>
<dbReference type="InterPro" id="IPR015168">
    <property type="entry name" value="SsuA/THI5"/>
</dbReference>
<dbReference type="Pfam" id="PF09084">
    <property type="entry name" value="NMT1"/>
    <property type="match status" value="1"/>
</dbReference>
<comment type="caution">
    <text evidence="3">The sequence shown here is derived from an EMBL/GenBank/DDBJ whole genome shotgun (WGS) entry which is preliminary data.</text>
</comment>